<evidence type="ECO:0000256" key="6">
    <source>
        <dbReference type="SAM" id="MobiDB-lite"/>
    </source>
</evidence>
<dbReference type="InterPro" id="IPR011701">
    <property type="entry name" value="MFS"/>
</dbReference>
<keyword evidence="2" id="KW-1003">Cell membrane</keyword>
<feature type="transmembrane region" description="Helical" evidence="7">
    <location>
        <begin position="356"/>
        <end position="375"/>
    </location>
</feature>
<organism evidence="8 9">
    <name type="scientific">Streptomyces desertarenae</name>
    <dbReference type="NCBI Taxonomy" id="2666184"/>
    <lineage>
        <taxon>Bacteria</taxon>
        <taxon>Bacillati</taxon>
        <taxon>Actinomycetota</taxon>
        <taxon>Actinomycetes</taxon>
        <taxon>Kitasatosporales</taxon>
        <taxon>Streptomycetaceae</taxon>
        <taxon>Streptomyces</taxon>
    </lineage>
</organism>
<keyword evidence="5 7" id="KW-0472">Membrane</keyword>
<evidence type="ECO:0000256" key="2">
    <source>
        <dbReference type="ARBA" id="ARBA00022475"/>
    </source>
</evidence>
<evidence type="ECO:0000256" key="7">
    <source>
        <dbReference type="SAM" id="Phobius"/>
    </source>
</evidence>
<evidence type="ECO:0000256" key="1">
    <source>
        <dbReference type="ARBA" id="ARBA00004651"/>
    </source>
</evidence>
<keyword evidence="4 7" id="KW-1133">Transmembrane helix</keyword>
<feature type="transmembrane region" description="Helical" evidence="7">
    <location>
        <begin position="387"/>
        <end position="405"/>
    </location>
</feature>
<dbReference type="PANTHER" id="PTHR23513">
    <property type="entry name" value="INTEGRAL MEMBRANE EFFLUX PROTEIN-RELATED"/>
    <property type="match status" value="1"/>
</dbReference>
<evidence type="ECO:0000256" key="4">
    <source>
        <dbReference type="ARBA" id="ARBA00022989"/>
    </source>
</evidence>
<sequence length="460" mass="45837">MHPGANGGGREAGRPARPAWAGRNYTLLTAAAVVTGLGNSGALIAAAFAVLESGGDGTDVGLVAAARTVPLVVLLLVGGAVADRLPRHRVMVAANALNCVSQGLFAVLVITGEARLWQMAVLSALGGTGHAFFAPAAEGMVLASVRGEQAGRAFAVFRMGVNGASIGGAALGGALIAAFGPGWVLAVDAAAFALAGALRAFLDLGGMPERAPGGGLLGDLRDGWREVAGRPWLWAIVVQFSVVNAVVAAAEAVYGPQVAEEHLGGARPWGLALAAYGAGTVLGGLLMVRWKPRRILLAGTLCVFPLALPSAALAVPVPVAWLIAAMFATGVTLEVFGVAWMTALHQEVPEEKFSRVSAYDWLGSIALVPLATAAAGPVEALVGRPAALWGCSALVVLLTAAVLCVPDVRNLSRRGALSASGAPVASGGSGTPGAPVVAPGGQPTVKAPSGGTGEGADSPS</sequence>
<feature type="transmembrane region" description="Helical" evidence="7">
    <location>
        <begin position="155"/>
        <end position="177"/>
    </location>
</feature>
<dbReference type="EMBL" id="JBHUFU010000008">
    <property type="protein sequence ID" value="MFD1831091.1"/>
    <property type="molecule type" value="Genomic_DNA"/>
</dbReference>
<dbReference type="PANTHER" id="PTHR23513:SF11">
    <property type="entry name" value="STAPHYLOFERRIN A TRANSPORTER"/>
    <property type="match status" value="1"/>
</dbReference>
<feature type="region of interest" description="Disordered" evidence="6">
    <location>
        <begin position="419"/>
        <end position="460"/>
    </location>
</feature>
<dbReference type="CDD" id="cd06173">
    <property type="entry name" value="MFS_MefA_like"/>
    <property type="match status" value="1"/>
</dbReference>
<feature type="transmembrane region" description="Helical" evidence="7">
    <location>
        <begin position="321"/>
        <end position="344"/>
    </location>
</feature>
<feature type="transmembrane region" description="Helical" evidence="7">
    <location>
        <begin position="183"/>
        <end position="202"/>
    </location>
</feature>
<keyword evidence="9" id="KW-1185">Reference proteome</keyword>
<protein>
    <submittedName>
        <fullName evidence="8">MFS transporter</fullName>
    </submittedName>
</protein>
<evidence type="ECO:0000313" key="9">
    <source>
        <dbReference type="Proteomes" id="UP001597365"/>
    </source>
</evidence>
<evidence type="ECO:0000313" key="8">
    <source>
        <dbReference type="EMBL" id="MFD1831091.1"/>
    </source>
</evidence>
<dbReference type="SUPFAM" id="SSF103473">
    <property type="entry name" value="MFS general substrate transporter"/>
    <property type="match status" value="1"/>
</dbReference>
<name>A0ABW4PP74_9ACTN</name>
<feature type="compositionally biased region" description="Low complexity" evidence="6">
    <location>
        <begin position="419"/>
        <end position="441"/>
    </location>
</feature>
<feature type="transmembrane region" description="Helical" evidence="7">
    <location>
        <begin position="295"/>
        <end position="315"/>
    </location>
</feature>
<dbReference type="Pfam" id="PF07690">
    <property type="entry name" value="MFS_1"/>
    <property type="match status" value="1"/>
</dbReference>
<reference evidence="9" key="1">
    <citation type="journal article" date="2019" name="Int. J. Syst. Evol. Microbiol.">
        <title>The Global Catalogue of Microorganisms (GCM) 10K type strain sequencing project: providing services to taxonomists for standard genome sequencing and annotation.</title>
        <authorList>
            <consortium name="The Broad Institute Genomics Platform"/>
            <consortium name="The Broad Institute Genome Sequencing Center for Infectious Disease"/>
            <person name="Wu L."/>
            <person name="Ma J."/>
        </authorList>
    </citation>
    <scope>NUCLEOTIDE SEQUENCE [LARGE SCALE GENOMIC DNA]</scope>
    <source>
        <strain evidence="9">CGMCC 4.7455</strain>
    </source>
</reference>
<feature type="transmembrane region" description="Helical" evidence="7">
    <location>
        <begin position="116"/>
        <end position="134"/>
    </location>
</feature>
<accession>A0ABW4PP74</accession>
<feature type="transmembrane region" description="Helical" evidence="7">
    <location>
        <begin position="90"/>
        <end position="110"/>
    </location>
</feature>
<comment type="caution">
    <text evidence="8">The sequence shown here is derived from an EMBL/GenBank/DDBJ whole genome shotgun (WGS) entry which is preliminary data.</text>
</comment>
<dbReference type="Gene3D" id="1.20.1250.20">
    <property type="entry name" value="MFS general substrate transporter like domains"/>
    <property type="match status" value="1"/>
</dbReference>
<evidence type="ECO:0000256" key="3">
    <source>
        <dbReference type="ARBA" id="ARBA00022692"/>
    </source>
</evidence>
<comment type="subcellular location">
    <subcellularLocation>
        <location evidence="1">Cell membrane</location>
        <topology evidence="1">Multi-pass membrane protein</topology>
    </subcellularLocation>
</comment>
<feature type="transmembrane region" description="Helical" evidence="7">
    <location>
        <begin position="231"/>
        <end position="249"/>
    </location>
</feature>
<keyword evidence="3 7" id="KW-0812">Transmembrane</keyword>
<dbReference type="RefSeq" id="WP_380900669.1">
    <property type="nucleotide sequence ID" value="NZ_JBHUFU010000008.1"/>
</dbReference>
<dbReference type="InterPro" id="IPR036259">
    <property type="entry name" value="MFS_trans_sf"/>
</dbReference>
<proteinExistence type="predicted"/>
<feature type="transmembrane region" description="Helical" evidence="7">
    <location>
        <begin position="62"/>
        <end position="83"/>
    </location>
</feature>
<feature type="transmembrane region" description="Helical" evidence="7">
    <location>
        <begin position="269"/>
        <end position="288"/>
    </location>
</feature>
<gene>
    <name evidence="8" type="ORF">ACFSJS_15605</name>
</gene>
<dbReference type="Proteomes" id="UP001597365">
    <property type="component" value="Unassembled WGS sequence"/>
</dbReference>
<evidence type="ECO:0000256" key="5">
    <source>
        <dbReference type="ARBA" id="ARBA00023136"/>
    </source>
</evidence>
<feature type="transmembrane region" description="Helical" evidence="7">
    <location>
        <begin position="27"/>
        <end position="50"/>
    </location>
</feature>